<dbReference type="Proteomes" id="UP001295469">
    <property type="component" value="Chromosome C02"/>
</dbReference>
<gene>
    <name evidence="1" type="ORF">DARMORV10_C02P45830.1</name>
</gene>
<dbReference type="AlphaFoldDB" id="A0A816K2Z5"/>
<organism evidence="1">
    <name type="scientific">Brassica napus</name>
    <name type="common">Rape</name>
    <dbReference type="NCBI Taxonomy" id="3708"/>
    <lineage>
        <taxon>Eukaryota</taxon>
        <taxon>Viridiplantae</taxon>
        <taxon>Streptophyta</taxon>
        <taxon>Embryophyta</taxon>
        <taxon>Tracheophyta</taxon>
        <taxon>Spermatophyta</taxon>
        <taxon>Magnoliopsida</taxon>
        <taxon>eudicotyledons</taxon>
        <taxon>Gunneridae</taxon>
        <taxon>Pentapetalae</taxon>
        <taxon>rosids</taxon>
        <taxon>malvids</taxon>
        <taxon>Brassicales</taxon>
        <taxon>Brassicaceae</taxon>
        <taxon>Brassiceae</taxon>
        <taxon>Brassica</taxon>
    </lineage>
</organism>
<dbReference type="EMBL" id="HG994366">
    <property type="protein sequence ID" value="CAF1919232.1"/>
    <property type="molecule type" value="Genomic_DNA"/>
</dbReference>
<sequence>MRKRLSFGRRRHQIISGCSFPIVRALTLGRGGSHNIISYGFHLQEEVILLHRFRRLITGLIPVMVDLRFRPSFEIPLLVLIF</sequence>
<reference evidence="1" key="1">
    <citation type="submission" date="2021-01" db="EMBL/GenBank/DDBJ databases">
        <authorList>
            <consortium name="Genoscope - CEA"/>
            <person name="William W."/>
        </authorList>
    </citation>
    <scope>NUCLEOTIDE SEQUENCE</scope>
</reference>
<proteinExistence type="predicted"/>
<name>A0A816K2Z5_BRANA</name>
<accession>A0A816K2Z5</accession>
<evidence type="ECO:0000313" key="1">
    <source>
        <dbReference type="EMBL" id="CAF1919232.1"/>
    </source>
</evidence>
<protein>
    <submittedName>
        <fullName evidence="1">(rape) hypothetical protein</fullName>
    </submittedName>
</protein>